<dbReference type="Proteomes" id="UP000315647">
    <property type="component" value="Chromosome"/>
</dbReference>
<gene>
    <name evidence="6" type="ORF">Enr10x_56950</name>
</gene>
<keyword evidence="1" id="KW-0732">Signal</keyword>
<dbReference type="GO" id="GO:0007154">
    <property type="term" value="P:cell communication"/>
    <property type="evidence" value="ECO:0007669"/>
    <property type="project" value="InterPro"/>
</dbReference>
<dbReference type="AlphaFoldDB" id="A0A517QFA2"/>
<dbReference type="InterPro" id="IPR013517">
    <property type="entry name" value="FG-GAP"/>
</dbReference>
<evidence type="ECO:0000256" key="3">
    <source>
        <dbReference type="ARBA" id="ARBA00022837"/>
    </source>
</evidence>
<evidence type="ECO:0000313" key="7">
    <source>
        <dbReference type="Proteomes" id="UP000315647"/>
    </source>
</evidence>
<dbReference type="Pfam" id="PF03160">
    <property type="entry name" value="Calx-beta"/>
    <property type="match status" value="2"/>
</dbReference>
<keyword evidence="4" id="KW-0813">Transport</keyword>
<protein>
    <submittedName>
        <fullName evidence="6">Calx-beta domain protein</fullName>
    </submittedName>
</protein>
<dbReference type="PANTHER" id="PTHR11878">
    <property type="entry name" value="SODIUM/CALCIUM EXCHANGER"/>
    <property type="match status" value="1"/>
</dbReference>
<dbReference type="SUPFAM" id="SSF141072">
    <property type="entry name" value="CalX-like"/>
    <property type="match status" value="2"/>
</dbReference>
<keyword evidence="3" id="KW-0106">Calcium</keyword>
<keyword evidence="7" id="KW-1185">Reference proteome</keyword>
<dbReference type="InterPro" id="IPR038081">
    <property type="entry name" value="CalX-like_sf"/>
</dbReference>
<name>A0A517QFA2_9PLAN</name>
<dbReference type="GO" id="GO:0030001">
    <property type="term" value="P:metal ion transport"/>
    <property type="evidence" value="ECO:0007669"/>
    <property type="project" value="TreeGrafter"/>
</dbReference>
<proteinExistence type="predicted"/>
<feature type="domain" description="Calx-beta" evidence="5">
    <location>
        <begin position="162"/>
        <end position="269"/>
    </location>
</feature>
<dbReference type="InterPro" id="IPR003644">
    <property type="entry name" value="Calx_beta"/>
</dbReference>
<keyword evidence="4" id="KW-0406">Ion transport</keyword>
<organism evidence="6 7">
    <name type="scientific">Gimesia panareensis</name>
    <dbReference type="NCBI Taxonomy" id="2527978"/>
    <lineage>
        <taxon>Bacteria</taxon>
        <taxon>Pseudomonadati</taxon>
        <taxon>Planctomycetota</taxon>
        <taxon>Planctomycetia</taxon>
        <taxon>Planctomycetales</taxon>
        <taxon>Planctomycetaceae</taxon>
        <taxon>Gimesia</taxon>
    </lineage>
</organism>
<evidence type="ECO:0000256" key="1">
    <source>
        <dbReference type="ARBA" id="ARBA00022729"/>
    </source>
</evidence>
<evidence type="ECO:0000256" key="2">
    <source>
        <dbReference type="ARBA" id="ARBA00022737"/>
    </source>
</evidence>
<dbReference type="RefSeq" id="WP_145452211.1">
    <property type="nucleotide sequence ID" value="NZ_CP037421.1"/>
</dbReference>
<sequence>MSSANWFSRLKRQFRHCQNRKSRLRGQRKRQHRSPAAAVLVVPIVIETLEDRTMLTALLSVDDVTASENETFTFQISLDQAAAEDVTVRVNTVTDTASDNDFTFLRDKLVTIPAGELATQVTVHVHDDESLEADETFSLVLSDPRLGGESLLSELDIADATGQGTILNDDWLPGSVFTITSEKIVEGDSDGQLLKFTITRTGSDLNFDTSVNFSTIDGTAVAGKDYTAKSEVIDFAASTYMTSQTVVVSINVQGDSLQELSETVIGRISNPTGGSVLKGNVSSLDATGIIANDDSDFNFQDSYSADPAHANHTGDAVGSAVAIDGDVMVVGASNNKLGEYNSGAAYIYVRNQQGTPLDQTDDTWDYQTFLKSPIPQEQTYFGSSVAIYG</sequence>
<dbReference type="InterPro" id="IPR051171">
    <property type="entry name" value="CaCA"/>
</dbReference>
<evidence type="ECO:0000313" key="6">
    <source>
        <dbReference type="EMBL" id="QDT30329.1"/>
    </source>
</evidence>
<dbReference type="EMBL" id="CP037421">
    <property type="protein sequence ID" value="QDT30329.1"/>
    <property type="molecule type" value="Genomic_DNA"/>
</dbReference>
<dbReference type="PANTHER" id="PTHR11878:SF65">
    <property type="entry name" value="NA_CA-EXCHANGE PROTEIN, ISOFORM G"/>
    <property type="match status" value="1"/>
</dbReference>
<dbReference type="Pfam" id="PF14312">
    <property type="entry name" value="FG-GAP_2"/>
    <property type="match status" value="1"/>
</dbReference>
<dbReference type="GO" id="GO:0016020">
    <property type="term" value="C:membrane"/>
    <property type="evidence" value="ECO:0007669"/>
    <property type="project" value="InterPro"/>
</dbReference>
<dbReference type="Gene3D" id="2.60.40.2030">
    <property type="match status" value="2"/>
</dbReference>
<dbReference type="SMART" id="SM00237">
    <property type="entry name" value="Calx_beta"/>
    <property type="match status" value="2"/>
</dbReference>
<keyword evidence="2" id="KW-0677">Repeat</keyword>
<feature type="domain" description="Calx-beta" evidence="5">
    <location>
        <begin position="44"/>
        <end position="142"/>
    </location>
</feature>
<evidence type="ECO:0000259" key="5">
    <source>
        <dbReference type="SMART" id="SM00237"/>
    </source>
</evidence>
<accession>A0A517QFA2</accession>
<reference evidence="6 7" key="1">
    <citation type="submission" date="2019-03" db="EMBL/GenBank/DDBJ databases">
        <title>Deep-cultivation of Planctomycetes and their phenomic and genomic characterization uncovers novel biology.</title>
        <authorList>
            <person name="Wiegand S."/>
            <person name="Jogler M."/>
            <person name="Boedeker C."/>
            <person name="Pinto D."/>
            <person name="Vollmers J."/>
            <person name="Rivas-Marin E."/>
            <person name="Kohn T."/>
            <person name="Peeters S.H."/>
            <person name="Heuer A."/>
            <person name="Rast P."/>
            <person name="Oberbeckmann S."/>
            <person name="Bunk B."/>
            <person name="Jeske O."/>
            <person name="Meyerdierks A."/>
            <person name="Storesund J.E."/>
            <person name="Kallscheuer N."/>
            <person name="Luecker S."/>
            <person name="Lage O.M."/>
            <person name="Pohl T."/>
            <person name="Merkel B.J."/>
            <person name="Hornburger P."/>
            <person name="Mueller R.-W."/>
            <person name="Bruemmer F."/>
            <person name="Labrenz M."/>
            <person name="Spormann A.M."/>
            <person name="Op den Camp H."/>
            <person name="Overmann J."/>
            <person name="Amann R."/>
            <person name="Jetten M.S.M."/>
            <person name="Mascher T."/>
            <person name="Medema M.H."/>
            <person name="Devos D.P."/>
            <person name="Kaster A.-K."/>
            <person name="Ovreas L."/>
            <person name="Rohde M."/>
            <person name="Galperin M.Y."/>
            <person name="Jogler C."/>
        </authorList>
    </citation>
    <scope>NUCLEOTIDE SEQUENCE [LARGE SCALE GENOMIC DNA]</scope>
    <source>
        <strain evidence="6 7">Enr10</strain>
    </source>
</reference>
<evidence type="ECO:0000256" key="4">
    <source>
        <dbReference type="ARBA" id="ARBA00023065"/>
    </source>
</evidence>